<protein>
    <submittedName>
        <fullName evidence="4">Secreted protein</fullName>
    </submittedName>
</protein>
<dbReference type="EMBL" id="UYSL01022289">
    <property type="protein sequence ID" value="VDL80208.1"/>
    <property type="molecule type" value="Genomic_DNA"/>
</dbReference>
<keyword evidence="3" id="KW-1185">Reference proteome</keyword>
<gene>
    <name evidence="2" type="ORF">NBR_LOCUS16613</name>
</gene>
<keyword evidence="1" id="KW-0732">Signal</keyword>
<dbReference type="WBParaSite" id="NBR_0001661201-mRNA-1">
    <property type="protein sequence ID" value="NBR_0001661201-mRNA-1"/>
    <property type="gene ID" value="NBR_0001661201"/>
</dbReference>
<name>A0A0N4YI85_NIPBR</name>
<reference evidence="2 3" key="2">
    <citation type="submission" date="2018-11" db="EMBL/GenBank/DDBJ databases">
        <authorList>
            <consortium name="Pathogen Informatics"/>
        </authorList>
    </citation>
    <scope>NUCLEOTIDE SEQUENCE [LARGE SCALE GENOMIC DNA]</scope>
</reference>
<sequence>MGLWLSHVRWIWVRISDVWLRWIWWIRPRRMGWRDTRRYDGCNVRWNDGKEVMTDCSLIIVSLLISDCTYELSIANEYRR</sequence>
<reference evidence="4" key="1">
    <citation type="submission" date="2017-02" db="UniProtKB">
        <authorList>
            <consortium name="WormBaseParasite"/>
        </authorList>
    </citation>
    <scope>IDENTIFICATION</scope>
</reference>
<feature type="chain" id="PRO_5043125773" evidence="1">
    <location>
        <begin position="21"/>
        <end position="80"/>
    </location>
</feature>
<evidence type="ECO:0000313" key="4">
    <source>
        <dbReference type="WBParaSite" id="NBR_0001661201-mRNA-1"/>
    </source>
</evidence>
<evidence type="ECO:0000313" key="2">
    <source>
        <dbReference type="EMBL" id="VDL80208.1"/>
    </source>
</evidence>
<evidence type="ECO:0000313" key="3">
    <source>
        <dbReference type="Proteomes" id="UP000271162"/>
    </source>
</evidence>
<dbReference type="AlphaFoldDB" id="A0A0N4YI85"/>
<evidence type="ECO:0000256" key="1">
    <source>
        <dbReference type="SAM" id="SignalP"/>
    </source>
</evidence>
<proteinExistence type="predicted"/>
<dbReference type="Proteomes" id="UP000271162">
    <property type="component" value="Unassembled WGS sequence"/>
</dbReference>
<feature type="signal peptide" evidence="1">
    <location>
        <begin position="1"/>
        <end position="20"/>
    </location>
</feature>
<organism evidence="4">
    <name type="scientific">Nippostrongylus brasiliensis</name>
    <name type="common">Rat hookworm</name>
    <dbReference type="NCBI Taxonomy" id="27835"/>
    <lineage>
        <taxon>Eukaryota</taxon>
        <taxon>Metazoa</taxon>
        <taxon>Ecdysozoa</taxon>
        <taxon>Nematoda</taxon>
        <taxon>Chromadorea</taxon>
        <taxon>Rhabditida</taxon>
        <taxon>Rhabditina</taxon>
        <taxon>Rhabditomorpha</taxon>
        <taxon>Strongyloidea</taxon>
        <taxon>Heligmosomidae</taxon>
        <taxon>Nippostrongylus</taxon>
    </lineage>
</organism>
<accession>A0A0N4YI85</accession>